<sequence length="31" mass="3458">MFQVVESCFGHISSVCIKVQIAVKYDTQILA</sequence>
<proteinExistence type="predicted"/>
<reference evidence="1" key="2">
    <citation type="journal article" date="2015" name="Fish Shellfish Immunol.">
        <title>Early steps in the European eel (Anguilla anguilla)-Vibrio vulnificus interaction in the gills: Role of the RtxA13 toxin.</title>
        <authorList>
            <person name="Callol A."/>
            <person name="Pajuelo D."/>
            <person name="Ebbesson L."/>
            <person name="Teles M."/>
            <person name="MacKenzie S."/>
            <person name="Amaro C."/>
        </authorList>
    </citation>
    <scope>NUCLEOTIDE SEQUENCE</scope>
</reference>
<protein>
    <submittedName>
        <fullName evidence="1">Uncharacterized protein</fullName>
    </submittedName>
</protein>
<dbReference type="EMBL" id="GBXM01071878">
    <property type="protein sequence ID" value="JAH36699.1"/>
    <property type="molecule type" value="Transcribed_RNA"/>
</dbReference>
<organism evidence="1">
    <name type="scientific">Anguilla anguilla</name>
    <name type="common">European freshwater eel</name>
    <name type="synonym">Muraena anguilla</name>
    <dbReference type="NCBI Taxonomy" id="7936"/>
    <lineage>
        <taxon>Eukaryota</taxon>
        <taxon>Metazoa</taxon>
        <taxon>Chordata</taxon>
        <taxon>Craniata</taxon>
        <taxon>Vertebrata</taxon>
        <taxon>Euteleostomi</taxon>
        <taxon>Actinopterygii</taxon>
        <taxon>Neopterygii</taxon>
        <taxon>Teleostei</taxon>
        <taxon>Anguilliformes</taxon>
        <taxon>Anguillidae</taxon>
        <taxon>Anguilla</taxon>
    </lineage>
</organism>
<reference evidence="1" key="1">
    <citation type="submission" date="2014-11" db="EMBL/GenBank/DDBJ databases">
        <authorList>
            <person name="Amaro Gonzalez C."/>
        </authorList>
    </citation>
    <scope>NUCLEOTIDE SEQUENCE</scope>
</reference>
<evidence type="ECO:0000313" key="1">
    <source>
        <dbReference type="EMBL" id="JAH36699.1"/>
    </source>
</evidence>
<accession>A0A0E9S5J0</accession>
<name>A0A0E9S5J0_ANGAN</name>
<dbReference type="AlphaFoldDB" id="A0A0E9S5J0"/>